<dbReference type="EMBL" id="JAUEPN010000008">
    <property type="protein sequence ID" value="KAK3291721.1"/>
    <property type="molecule type" value="Genomic_DNA"/>
</dbReference>
<dbReference type="GeneID" id="87839474"/>
<dbReference type="CDD" id="cd08290">
    <property type="entry name" value="ETR"/>
    <property type="match status" value="1"/>
</dbReference>
<dbReference type="PANTHER" id="PTHR43981">
    <property type="entry name" value="ENOYL-[ACYL-CARRIER-PROTEIN] REDUCTASE, MITOCHONDRIAL"/>
    <property type="match status" value="1"/>
</dbReference>
<dbReference type="RefSeq" id="XP_062655235.1">
    <property type="nucleotide sequence ID" value="XM_062802526.1"/>
</dbReference>
<protein>
    <recommendedName>
        <fullName evidence="11">enoyl-[acyl-carrier-protein] reductase</fullName>
        <ecNumber evidence="11">1.3.1.104</ecNumber>
    </recommendedName>
</protein>
<dbReference type="SUPFAM" id="SSF51735">
    <property type="entry name" value="NAD(P)-binding Rossmann-fold domains"/>
    <property type="match status" value="1"/>
</dbReference>
<keyword evidence="8" id="KW-0443">Lipid metabolism</keyword>
<evidence type="ECO:0000313" key="16">
    <source>
        <dbReference type="Proteomes" id="UP001278766"/>
    </source>
</evidence>
<keyword evidence="9" id="KW-0496">Mitochondrion</keyword>
<evidence type="ECO:0000256" key="9">
    <source>
        <dbReference type="ARBA" id="ARBA00023128"/>
    </source>
</evidence>
<dbReference type="SMART" id="SM00829">
    <property type="entry name" value="PKS_ER"/>
    <property type="match status" value="1"/>
</dbReference>
<dbReference type="EC" id="1.3.1.104" evidence="11"/>
<evidence type="ECO:0000256" key="12">
    <source>
        <dbReference type="ARBA" id="ARBA00048843"/>
    </source>
</evidence>
<evidence type="ECO:0000256" key="4">
    <source>
        <dbReference type="ARBA" id="ARBA00022832"/>
    </source>
</evidence>
<feature type="domain" description="Enoyl reductase (ER)" evidence="14">
    <location>
        <begin position="32"/>
        <end position="383"/>
    </location>
</feature>
<evidence type="ECO:0000256" key="5">
    <source>
        <dbReference type="ARBA" id="ARBA00022857"/>
    </source>
</evidence>
<organism evidence="15 16">
    <name type="scientific">Chaetomium fimeti</name>
    <dbReference type="NCBI Taxonomy" id="1854472"/>
    <lineage>
        <taxon>Eukaryota</taxon>
        <taxon>Fungi</taxon>
        <taxon>Dikarya</taxon>
        <taxon>Ascomycota</taxon>
        <taxon>Pezizomycotina</taxon>
        <taxon>Sordariomycetes</taxon>
        <taxon>Sordariomycetidae</taxon>
        <taxon>Sordariales</taxon>
        <taxon>Chaetomiaceae</taxon>
        <taxon>Chaetomium</taxon>
    </lineage>
</organism>
<proteinExistence type="inferred from homology"/>
<name>A0AAE0LN92_9PEZI</name>
<dbReference type="InterPro" id="IPR013154">
    <property type="entry name" value="ADH-like_N"/>
</dbReference>
<evidence type="ECO:0000256" key="10">
    <source>
        <dbReference type="ARBA" id="ARBA00023160"/>
    </source>
</evidence>
<evidence type="ECO:0000256" key="8">
    <source>
        <dbReference type="ARBA" id="ARBA00023098"/>
    </source>
</evidence>
<dbReference type="AlphaFoldDB" id="A0AAE0LN92"/>
<dbReference type="GO" id="GO:0005739">
    <property type="term" value="C:mitochondrion"/>
    <property type="evidence" value="ECO:0007669"/>
    <property type="project" value="UniProtKB-SubCell"/>
</dbReference>
<keyword evidence="7" id="KW-0560">Oxidoreductase</keyword>
<keyword evidence="6" id="KW-0809">Transit peptide</keyword>
<dbReference type="Pfam" id="PF08240">
    <property type="entry name" value="ADH_N"/>
    <property type="match status" value="1"/>
</dbReference>
<comment type="caution">
    <text evidence="15">The sequence shown here is derived from an EMBL/GenBank/DDBJ whole genome shotgun (WGS) entry which is preliminary data.</text>
</comment>
<dbReference type="Gene3D" id="3.40.50.720">
    <property type="entry name" value="NAD(P)-binding Rossmann-like Domain"/>
    <property type="match status" value="1"/>
</dbReference>
<dbReference type="SUPFAM" id="SSF50129">
    <property type="entry name" value="GroES-like"/>
    <property type="match status" value="1"/>
</dbReference>
<feature type="region of interest" description="Disordered" evidence="13">
    <location>
        <begin position="1"/>
        <end position="20"/>
    </location>
</feature>
<reference evidence="15" key="2">
    <citation type="submission" date="2023-06" db="EMBL/GenBank/DDBJ databases">
        <authorList>
            <consortium name="Lawrence Berkeley National Laboratory"/>
            <person name="Haridas S."/>
            <person name="Hensen N."/>
            <person name="Bonometti L."/>
            <person name="Westerberg I."/>
            <person name="Brannstrom I.O."/>
            <person name="Guillou S."/>
            <person name="Cros-Aarteil S."/>
            <person name="Calhoun S."/>
            <person name="Kuo A."/>
            <person name="Mondo S."/>
            <person name="Pangilinan J."/>
            <person name="Riley R."/>
            <person name="Labutti K."/>
            <person name="Andreopoulos B."/>
            <person name="Lipzen A."/>
            <person name="Chen C."/>
            <person name="Yanf M."/>
            <person name="Daum C."/>
            <person name="Ng V."/>
            <person name="Clum A."/>
            <person name="Steindorff A."/>
            <person name="Ohm R."/>
            <person name="Martin F."/>
            <person name="Silar P."/>
            <person name="Natvig D."/>
            <person name="Lalanne C."/>
            <person name="Gautier V."/>
            <person name="Ament-Velasquez S.L."/>
            <person name="Kruys A."/>
            <person name="Hutchinson M.I."/>
            <person name="Powell A.J."/>
            <person name="Barry K."/>
            <person name="Miller A.N."/>
            <person name="Grigoriev I.V."/>
            <person name="Debuchy R."/>
            <person name="Gladieux P."/>
            <person name="Thoren M.H."/>
            <person name="Johannesson H."/>
        </authorList>
    </citation>
    <scope>NUCLEOTIDE SEQUENCE</scope>
    <source>
        <strain evidence="15">CBS 168.71</strain>
    </source>
</reference>
<dbReference type="GO" id="GO:0006633">
    <property type="term" value="P:fatty acid biosynthetic process"/>
    <property type="evidence" value="ECO:0007669"/>
    <property type="project" value="UniProtKB-KW"/>
</dbReference>
<gene>
    <name evidence="15" type="ORF">B0H64DRAFT_377317</name>
</gene>
<comment type="catalytic activity">
    <reaction evidence="12">
        <text>a 2,3-saturated acyl-[ACP] + NADP(+) = a (2E)-enoyl-[ACP] + NADPH + H(+)</text>
        <dbReference type="Rhea" id="RHEA:22564"/>
        <dbReference type="Rhea" id="RHEA-COMP:9925"/>
        <dbReference type="Rhea" id="RHEA-COMP:9926"/>
        <dbReference type="ChEBI" id="CHEBI:15378"/>
        <dbReference type="ChEBI" id="CHEBI:57783"/>
        <dbReference type="ChEBI" id="CHEBI:58349"/>
        <dbReference type="ChEBI" id="CHEBI:78784"/>
        <dbReference type="ChEBI" id="CHEBI:78785"/>
        <dbReference type="EC" id="1.3.1.104"/>
    </reaction>
</comment>
<evidence type="ECO:0000256" key="7">
    <source>
        <dbReference type="ARBA" id="ARBA00023002"/>
    </source>
</evidence>
<dbReference type="Gene3D" id="3.90.180.10">
    <property type="entry name" value="Medium-chain alcohol dehydrogenases, catalytic domain"/>
    <property type="match status" value="1"/>
</dbReference>
<dbReference type="InterPro" id="IPR020843">
    <property type="entry name" value="ER"/>
</dbReference>
<keyword evidence="3" id="KW-0444">Lipid biosynthesis</keyword>
<evidence type="ECO:0000256" key="6">
    <source>
        <dbReference type="ARBA" id="ARBA00022946"/>
    </source>
</evidence>
<keyword evidence="4" id="KW-0276">Fatty acid metabolism</keyword>
<dbReference type="PANTHER" id="PTHR43981:SF2">
    <property type="entry name" value="ENOYL-[ACYL-CARRIER-PROTEIN] REDUCTASE, MITOCHONDRIAL"/>
    <property type="match status" value="1"/>
</dbReference>
<comment type="similarity">
    <text evidence="2">Belongs to the zinc-containing alcohol dehydrogenase family. Quinone oxidoreductase subfamily.</text>
</comment>
<evidence type="ECO:0000256" key="13">
    <source>
        <dbReference type="SAM" id="MobiDB-lite"/>
    </source>
</evidence>
<evidence type="ECO:0000256" key="1">
    <source>
        <dbReference type="ARBA" id="ARBA00004173"/>
    </source>
</evidence>
<keyword evidence="5" id="KW-0521">NADP</keyword>
<evidence type="ECO:0000259" key="14">
    <source>
        <dbReference type="SMART" id="SM00829"/>
    </source>
</evidence>
<keyword evidence="16" id="KW-1185">Reference proteome</keyword>
<evidence type="ECO:0000256" key="2">
    <source>
        <dbReference type="ARBA" id="ARBA00010371"/>
    </source>
</evidence>
<keyword evidence="10" id="KW-0275">Fatty acid biosynthesis</keyword>
<accession>A0AAE0LN92</accession>
<reference evidence="15" key="1">
    <citation type="journal article" date="2023" name="Mol. Phylogenet. Evol.">
        <title>Genome-scale phylogeny and comparative genomics of the fungal order Sordariales.</title>
        <authorList>
            <person name="Hensen N."/>
            <person name="Bonometti L."/>
            <person name="Westerberg I."/>
            <person name="Brannstrom I.O."/>
            <person name="Guillou S."/>
            <person name="Cros-Aarteil S."/>
            <person name="Calhoun S."/>
            <person name="Haridas S."/>
            <person name="Kuo A."/>
            <person name="Mondo S."/>
            <person name="Pangilinan J."/>
            <person name="Riley R."/>
            <person name="LaButti K."/>
            <person name="Andreopoulos B."/>
            <person name="Lipzen A."/>
            <person name="Chen C."/>
            <person name="Yan M."/>
            <person name="Daum C."/>
            <person name="Ng V."/>
            <person name="Clum A."/>
            <person name="Steindorff A."/>
            <person name="Ohm R.A."/>
            <person name="Martin F."/>
            <person name="Silar P."/>
            <person name="Natvig D.O."/>
            <person name="Lalanne C."/>
            <person name="Gautier V."/>
            <person name="Ament-Velasquez S.L."/>
            <person name="Kruys A."/>
            <person name="Hutchinson M.I."/>
            <person name="Powell A.J."/>
            <person name="Barry K."/>
            <person name="Miller A.N."/>
            <person name="Grigoriev I.V."/>
            <person name="Debuchy R."/>
            <person name="Gladieux P."/>
            <person name="Hiltunen Thoren M."/>
            <person name="Johannesson H."/>
        </authorList>
    </citation>
    <scope>NUCLEOTIDE SEQUENCE</scope>
    <source>
        <strain evidence="15">CBS 168.71</strain>
    </source>
</reference>
<sequence length="388" mass="40362">MAQSLVYTTSATPGTTTPPSLLVSHAIPSVSSVSASTAADPSSSSSGSEEGAGQVLVRFLAAPVNRVDLMVLAGRYPIQPKHTAPLPDGTSHPIPGFDGCGVITTSTTPLFTPGDLVIPRDLGLGTWRTHAVLAASALVKLPGGVDPIDAALIRSGALIARLLLENVTPLREGDCVIASAGTSGVSQFLVQLARKRGVRVVLVVRDRDEAVLAGVKAELLALGADAVLSESELEAELEVRASKTPNGTAVTGLLPKEPIVLALDSVFGHVGQLLASALAPGGKFVLVGLLAGPSASVTVTTEHLFTRQLSFLPFRGSEHLKRMGSVRAEQFIYETARMFIDGTLKRPTVKVVDWGKAGEGEVEEALKTAVQMAGGKEVGHVKTVWKLN</sequence>
<feature type="compositionally biased region" description="Low complexity" evidence="13">
    <location>
        <begin position="8"/>
        <end position="20"/>
    </location>
</feature>
<dbReference type="InterPro" id="IPR011032">
    <property type="entry name" value="GroES-like_sf"/>
</dbReference>
<dbReference type="InterPro" id="IPR036291">
    <property type="entry name" value="NAD(P)-bd_dom_sf"/>
</dbReference>
<comment type="subcellular location">
    <subcellularLocation>
        <location evidence="1">Mitochondrion</location>
    </subcellularLocation>
</comment>
<dbReference type="InterPro" id="IPR051034">
    <property type="entry name" value="Mito_Enoyl-ACP_Reductase"/>
</dbReference>
<dbReference type="GO" id="GO:0141148">
    <property type="term" value="F:enoyl-[acyl-carrier-protein] reductase (NADPH) activity"/>
    <property type="evidence" value="ECO:0007669"/>
    <property type="project" value="UniProtKB-EC"/>
</dbReference>
<evidence type="ECO:0000313" key="15">
    <source>
        <dbReference type="EMBL" id="KAK3291721.1"/>
    </source>
</evidence>
<dbReference type="Proteomes" id="UP001278766">
    <property type="component" value="Unassembled WGS sequence"/>
</dbReference>
<evidence type="ECO:0000256" key="3">
    <source>
        <dbReference type="ARBA" id="ARBA00022516"/>
    </source>
</evidence>
<evidence type="ECO:0000256" key="11">
    <source>
        <dbReference type="ARBA" id="ARBA00038963"/>
    </source>
</evidence>